<dbReference type="Pfam" id="PF01734">
    <property type="entry name" value="Patatin"/>
    <property type="match status" value="1"/>
</dbReference>
<name>A0ABQ7J758_9APIC</name>
<evidence type="ECO:0000256" key="2">
    <source>
        <dbReference type="ARBA" id="ARBA00022801"/>
    </source>
</evidence>
<comment type="caution">
    <text evidence="5">Lacks conserved residue(s) required for the propagation of feature annotation.</text>
</comment>
<evidence type="ECO:0000256" key="3">
    <source>
        <dbReference type="ARBA" id="ARBA00022963"/>
    </source>
</evidence>
<keyword evidence="7" id="KW-1133">Transmembrane helix</keyword>
<dbReference type="PANTHER" id="PTHR14226:SF66">
    <property type="entry name" value="TRIACYLGLYCEROL LIPASE PTL2"/>
    <property type="match status" value="1"/>
</dbReference>
<accession>A0ABQ7J758</accession>
<dbReference type="InterPro" id="IPR021771">
    <property type="entry name" value="Triacylglycerol_lipase_N"/>
</dbReference>
<evidence type="ECO:0000256" key="4">
    <source>
        <dbReference type="ARBA" id="ARBA00023098"/>
    </source>
</evidence>
<keyword evidence="3" id="KW-0442">Lipid degradation</keyword>
<evidence type="ECO:0000313" key="9">
    <source>
        <dbReference type="EMBL" id="KAF8819801.1"/>
    </source>
</evidence>
<feature type="region of interest" description="Disordered" evidence="6">
    <location>
        <begin position="164"/>
        <end position="202"/>
    </location>
</feature>
<keyword evidence="4" id="KW-0443">Lipid metabolism</keyword>
<gene>
    <name evidence="9" type="ORF">IE077_003974</name>
</gene>
<keyword evidence="7" id="KW-0472">Membrane</keyword>
<organism evidence="9 10">
    <name type="scientific">Cardiosporidium cionae</name>
    <dbReference type="NCBI Taxonomy" id="476202"/>
    <lineage>
        <taxon>Eukaryota</taxon>
        <taxon>Sar</taxon>
        <taxon>Alveolata</taxon>
        <taxon>Apicomplexa</taxon>
        <taxon>Aconoidasida</taxon>
        <taxon>Nephromycida</taxon>
        <taxon>Cardiosporidium</taxon>
    </lineage>
</organism>
<evidence type="ECO:0000256" key="1">
    <source>
        <dbReference type="ARBA" id="ARBA00006104"/>
    </source>
</evidence>
<dbReference type="InterPro" id="IPR016035">
    <property type="entry name" value="Acyl_Trfase/lysoPLipase"/>
</dbReference>
<evidence type="ECO:0000256" key="6">
    <source>
        <dbReference type="SAM" id="MobiDB-lite"/>
    </source>
</evidence>
<evidence type="ECO:0000256" key="5">
    <source>
        <dbReference type="PROSITE-ProRule" id="PRU01161"/>
    </source>
</evidence>
<proteinExistence type="inferred from homology"/>
<keyword evidence="7" id="KW-0812">Transmembrane</keyword>
<dbReference type="PROSITE" id="PS51635">
    <property type="entry name" value="PNPLA"/>
    <property type="match status" value="1"/>
</dbReference>
<comment type="caution">
    <text evidence="9">The sequence shown here is derived from an EMBL/GenBank/DDBJ whole genome shotgun (WGS) entry which is preliminary data.</text>
</comment>
<dbReference type="SUPFAM" id="SSF52151">
    <property type="entry name" value="FabD/lysophospholipase-like"/>
    <property type="match status" value="1"/>
</dbReference>
<keyword evidence="10" id="KW-1185">Reference proteome</keyword>
<evidence type="ECO:0000313" key="10">
    <source>
        <dbReference type="Proteomes" id="UP000823046"/>
    </source>
</evidence>
<comment type="similarity">
    <text evidence="1">Belongs to the PLPL family.</text>
</comment>
<dbReference type="Proteomes" id="UP000823046">
    <property type="component" value="Unassembled WGS sequence"/>
</dbReference>
<feature type="domain" description="PNPLA" evidence="8">
    <location>
        <begin position="629"/>
        <end position="833"/>
    </location>
</feature>
<reference evidence="9 10" key="1">
    <citation type="journal article" date="2020" name="bioRxiv">
        <title>Metabolic contributions of an alphaproteobacterial endosymbiont in the apicomplexan Cardiosporidium cionae.</title>
        <authorList>
            <person name="Hunter E.S."/>
            <person name="Paight C.J."/>
            <person name="Lane C.E."/>
        </authorList>
    </citation>
    <scope>NUCLEOTIDE SEQUENCE [LARGE SCALE GENOMIC DNA]</scope>
    <source>
        <strain evidence="9">ESH_2018</strain>
    </source>
</reference>
<protein>
    <submittedName>
        <fullName evidence="9">Phospholipase, patatin family protein</fullName>
    </submittedName>
</protein>
<sequence>MTEESPGIPTLSPRNVFECLAMPRSASPDSLLSMPYLAPPGFFQEAENWETFCLSSGHFIAQTSAPPPFLSLSCALPPFTFPLGPSTQAETPFSSPSLVSFAEGELLVADKCISESCAPVLGKASSSYPMESYSSHNRACPFLDTQEVNLKAFRGAVPSLEGTAPLHSGKSSPVPLDLLDPSTRTVNDSSAHTDESAPSPPSFITSTYSSTSIGIHGPSGSATTGRPFVVLEKMDWMHLKPWEYTRWALGRLFRLDMHSLLAFPIFIFISLLLLLEFTMYCLIRLLVPLCEGIYFRFLPVCASEDPQNPPPYGYGEDLGEADSDQLLMDDGMADSLAGVHDSSLLRDPRDVPYLNIASLLNPLPPTNCPVGTYSSIYSNPLISRSFHEPNQPGADATDLSLYAPLKALLSPLAVRNSKRLSICSPNRPTLSQEFSFLWPLKPILSFLWKSLPSRWKSSARSPPSSPPASLIGTTTRKSWRFRSAFDRARLTQEVNSRRLHCQNFSEYVSCSEKLDELTFRTGWKYNDDSHSFDCEAVKKRLRQLKERRLLKDIPNLVATLKHCVHFEFAGIFKEHLYSRTYVGTKHIIEEFIDEVVTCLNLLEYYVESHSTEIRALLQHVSGQWGSTCLILSGGAALALYHFGVCDVLLKESPDRVSSLPTKIKSEGNLLPRIICGTSAGAAIAAWLCTRTDEEIREGLRADYLCKVFRGFSPNNWLRRFWNILKRGYMCDVDVWQNSVFELYGDMTFLEAYQRTGRILNISLTRADRCESVLVLSYKNAPNVVIFSAVNPHVFPFCGLRAHGEAGIPINWRGRNGQWRAGFLLSGLELFFKENMRFLLRLIALLDLSPTCRGINCGSLALQSYVGDVTVHPPGLTFKHLKLANDPSQEDVEWYVREGRQMTFPKLSFIINRVRIDHALERLFNLLSRNESPPNVFPLYVS</sequence>
<dbReference type="InterPro" id="IPR050301">
    <property type="entry name" value="NTE"/>
</dbReference>
<evidence type="ECO:0000256" key="7">
    <source>
        <dbReference type="SAM" id="Phobius"/>
    </source>
</evidence>
<dbReference type="EMBL" id="JADAQX010000595">
    <property type="protein sequence ID" value="KAF8819801.1"/>
    <property type="molecule type" value="Genomic_DNA"/>
</dbReference>
<feature type="short sequence motif" description="GXSXG" evidence="5">
    <location>
        <begin position="676"/>
        <end position="680"/>
    </location>
</feature>
<dbReference type="PANTHER" id="PTHR14226">
    <property type="entry name" value="NEUROPATHY TARGET ESTERASE/SWISS CHEESE D.MELANOGASTER"/>
    <property type="match status" value="1"/>
</dbReference>
<dbReference type="Pfam" id="PF11815">
    <property type="entry name" value="DUF3336"/>
    <property type="match status" value="1"/>
</dbReference>
<feature type="transmembrane region" description="Helical" evidence="7">
    <location>
        <begin position="260"/>
        <end position="287"/>
    </location>
</feature>
<keyword evidence="2" id="KW-0378">Hydrolase</keyword>
<dbReference type="Gene3D" id="3.40.1090.10">
    <property type="entry name" value="Cytosolic phospholipase A2 catalytic domain"/>
    <property type="match status" value="1"/>
</dbReference>
<dbReference type="InterPro" id="IPR002641">
    <property type="entry name" value="PNPLA_dom"/>
</dbReference>
<evidence type="ECO:0000259" key="8">
    <source>
        <dbReference type="PROSITE" id="PS51635"/>
    </source>
</evidence>